<protein>
    <submittedName>
        <fullName evidence="2">Uncharacterized protein</fullName>
    </submittedName>
</protein>
<evidence type="ECO:0000256" key="1">
    <source>
        <dbReference type="SAM" id="Coils"/>
    </source>
</evidence>
<evidence type="ECO:0000313" key="2">
    <source>
        <dbReference type="EMBL" id="JAH46366.1"/>
    </source>
</evidence>
<keyword evidence="1" id="KW-0175">Coiled coil</keyword>
<feature type="coiled-coil region" evidence="1">
    <location>
        <begin position="1"/>
        <end position="55"/>
    </location>
</feature>
<accession>A0A0E9SYI9</accession>
<dbReference type="EMBL" id="GBXM01062211">
    <property type="protein sequence ID" value="JAH46366.1"/>
    <property type="molecule type" value="Transcribed_RNA"/>
</dbReference>
<reference evidence="2" key="1">
    <citation type="submission" date="2014-11" db="EMBL/GenBank/DDBJ databases">
        <authorList>
            <person name="Amaro Gonzalez C."/>
        </authorList>
    </citation>
    <scope>NUCLEOTIDE SEQUENCE</scope>
</reference>
<organism evidence="2">
    <name type="scientific">Anguilla anguilla</name>
    <name type="common">European freshwater eel</name>
    <name type="synonym">Muraena anguilla</name>
    <dbReference type="NCBI Taxonomy" id="7936"/>
    <lineage>
        <taxon>Eukaryota</taxon>
        <taxon>Metazoa</taxon>
        <taxon>Chordata</taxon>
        <taxon>Craniata</taxon>
        <taxon>Vertebrata</taxon>
        <taxon>Euteleostomi</taxon>
        <taxon>Actinopterygii</taxon>
        <taxon>Neopterygii</taxon>
        <taxon>Teleostei</taxon>
        <taxon>Anguilliformes</taxon>
        <taxon>Anguillidae</taxon>
        <taxon>Anguilla</taxon>
    </lineage>
</organism>
<sequence length="70" mass="8685">MLREKEQMEKTKEEIRREKDKMAVMETDSKRTEEIEQARKNIKLERDEVQQMKIEFQDQKQVIERTMEIL</sequence>
<reference evidence="2" key="2">
    <citation type="journal article" date="2015" name="Fish Shellfish Immunol.">
        <title>Early steps in the European eel (Anguilla anguilla)-Vibrio vulnificus interaction in the gills: Role of the RtxA13 toxin.</title>
        <authorList>
            <person name="Callol A."/>
            <person name="Pajuelo D."/>
            <person name="Ebbesson L."/>
            <person name="Teles M."/>
            <person name="MacKenzie S."/>
            <person name="Amaro C."/>
        </authorList>
    </citation>
    <scope>NUCLEOTIDE SEQUENCE</scope>
</reference>
<proteinExistence type="predicted"/>
<dbReference type="AlphaFoldDB" id="A0A0E9SYI9"/>
<name>A0A0E9SYI9_ANGAN</name>